<gene>
    <name evidence="8" type="ORF">HXA33_03420</name>
</gene>
<feature type="transmembrane region" description="Helical" evidence="7">
    <location>
        <begin position="80"/>
        <end position="102"/>
    </location>
</feature>
<dbReference type="Pfam" id="PF03994">
    <property type="entry name" value="DUF350"/>
    <property type="match status" value="1"/>
</dbReference>
<evidence type="ECO:0000256" key="6">
    <source>
        <dbReference type="ARBA" id="ARBA00023136"/>
    </source>
</evidence>
<keyword evidence="3" id="KW-1003">Cell membrane</keyword>
<evidence type="ECO:0000256" key="1">
    <source>
        <dbReference type="ARBA" id="ARBA00004651"/>
    </source>
</evidence>
<dbReference type="EMBL" id="JABXYM010000001">
    <property type="protein sequence ID" value="MCR6095584.1"/>
    <property type="molecule type" value="Genomic_DNA"/>
</dbReference>
<name>A0A9Q4FYC2_SALAG</name>
<proteinExistence type="inferred from homology"/>
<dbReference type="RefSeq" id="WP_257820348.1">
    <property type="nucleotide sequence ID" value="NZ_JABXYM010000001.1"/>
</dbReference>
<comment type="caution">
    <text evidence="8">The sequence shown here is derived from an EMBL/GenBank/DDBJ whole genome shotgun (WGS) entry which is preliminary data.</text>
</comment>
<organism evidence="8 9">
    <name type="scientific">Salipaludibacillus agaradhaerens</name>
    <name type="common">Bacillus agaradhaerens</name>
    <dbReference type="NCBI Taxonomy" id="76935"/>
    <lineage>
        <taxon>Bacteria</taxon>
        <taxon>Bacillati</taxon>
        <taxon>Bacillota</taxon>
        <taxon>Bacilli</taxon>
        <taxon>Bacillales</taxon>
        <taxon>Bacillaceae</taxon>
    </lineage>
</organism>
<evidence type="ECO:0000313" key="8">
    <source>
        <dbReference type="EMBL" id="MCR6095584.1"/>
    </source>
</evidence>
<reference evidence="8" key="1">
    <citation type="submission" date="2020-06" db="EMBL/GenBank/DDBJ databases">
        <title>Insight into the genomes of haloalkaliphilic bacilli from Kenyan soda lakes.</title>
        <authorList>
            <person name="Mwirichia R."/>
            <person name="Villamizar G.C."/>
            <person name="Poehlein A."/>
            <person name="Mugweru J."/>
            <person name="Kipnyargis A."/>
            <person name="Kiplimo D."/>
            <person name="Orwa P."/>
            <person name="Daniel R."/>
        </authorList>
    </citation>
    <scope>NUCLEOTIDE SEQUENCE</scope>
    <source>
        <strain evidence="8">B1096_S55</strain>
    </source>
</reference>
<accession>A0A9Q4FYC2</accession>
<dbReference type="GO" id="GO:0005886">
    <property type="term" value="C:plasma membrane"/>
    <property type="evidence" value="ECO:0007669"/>
    <property type="project" value="UniProtKB-SubCell"/>
</dbReference>
<dbReference type="PANTHER" id="PTHR40043">
    <property type="entry name" value="UPF0719 INNER MEMBRANE PROTEIN YJFL"/>
    <property type="match status" value="1"/>
</dbReference>
<keyword evidence="9" id="KW-1185">Reference proteome</keyword>
<dbReference type="Proteomes" id="UP001057753">
    <property type="component" value="Unassembled WGS sequence"/>
</dbReference>
<evidence type="ECO:0000256" key="5">
    <source>
        <dbReference type="ARBA" id="ARBA00022989"/>
    </source>
</evidence>
<sequence>MKVFFTHEYVYTAGVYSIVVLSIIIALSIFEWVTTYSTWVEVKQGNLAVALATAGKTFGVANVFQHSIIANDTVLEMLGWGAYGFILLLFVYFIFEFLTPGFKVDDELKNNNKAVGLISFVLSVSLSFIIGATIK</sequence>
<protein>
    <submittedName>
        <fullName evidence="8">DUF350 domain-containing protein</fullName>
    </submittedName>
</protein>
<feature type="transmembrane region" description="Helical" evidence="7">
    <location>
        <begin position="114"/>
        <end position="134"/>
    </location>
</feature>
<keyword evidence="5 7" id="KW-1133">Transmembrane helix</keyword>
<evidence type="ECO:0000313" key="9">
    <source>
        <dbReference type="Proteomes" id="UP001057753"/>
    </source>
</evidence>
<comment type="subcellular location">
    <subcellularLocation>
        <location evidence="1">Cell membrane</location>
        <topology evidence="1">Multi-pass membrane protein</topology>
    </subcellularLocation>
</comment>
<dbReference type="InterPro" id="IPR007140">
    <property type="entry name" value="DUF350"/>
</dbReference>
<evidence type="ECO:0000256" key="4">
    <source>
        <dbReference type="ARBA" id="ARBA00022692"/>
    </source>
</evidence>
<comment type="similarity">
    <text evidence="2">Belongs to the UPF0719 family.</text>
</comment>
<keyword evidence="4 7" id="KW-0812">Transmembrane</keyword>
<keyword evidence="6 7" id="KW-0472">Membrane</keyword>
<evidence type="ECO:0000256" key="7">
    <source>
        <dbReference type="SAM" id="Phobius"/>
    </source>
</evidence>
<dbReference type="AlphaFoldDB" id="A0A9Q4FYC2"/>
<evidence type="ECO:0000256" key="2">
    <source>
        <dbReference type="ARBA" id="ARBA00005779"/>
    </source>
</evidence>
<dbReference type="PANTHER" id="PTHR40043:SF1">
    <property type="entry name" value="UPF0719 INNER MEMBRANE PROTEIN YJFL"/>
    <property type="match status" value="1"/>
</dbReference>
<feature type="transmembrane region" description="Helical" evidence="7">
    <location>
        <begin position="9"/>
        <end position="30"/>
    </location>
</feature>
<evidence type="ECO:0000256" key="3">
    <source>
        <dbReference type="ARBA" id="ARBA00022475"/>
    </source>
</evidence>